<accession>A0ABR1JTQ0</accession>
<dbReference type="Gene3D" id="3.30.560.10">
    <property type="entry name" value="Glucose Oxidase, domain 3"/>
    <property type="match status" value="1"/>
</dbReference>
<dbReference type="InterPro" id="IPR000172">
    <property type="entry name" value="GMC_OxRdtase_N"/>
</dbReference>
<evidence type="ECO:0000256" key="2">
    <source>
        <dbReference type="ARBA" id="ARBA00010790"/>
    </source>
</evidence>
<comment type="caution">
    <text evidence="8">The sequence shown here is derived from an EMBL/GenBank/DDBJ whole genome shotgun (WGS) entry which is preliminary data.</text>
</comment>
<dbReference type="PANTHER" id="PTHR11552">
    <property type="entry name" value="GLUCOSE-METHANOL-CHOLINE GMC OXIDOREDUCTASE"/>
    <property type="match status" value="1"/>
</dbReference>
<dbReference type="PANTHER" id="PTHR11552:SF147">
    <property type="entry name" value="CHOLINE DEHYDROGENASE, MITOCHONDRIAL"/>
    <property type="match status" value="1"/>
</dbReference>
<dbReference type="Pfam" id="PF00732">
    <property type="entry name" value="GMC_oxred_N"/>
    <property type="match status" value="1"/>
</dbReference>
<organism evidence="8 9">
    <name type="scientific">Marasmiellus scandens</name>
    <dbReference type="NCBI Taxonomy" id="2682957"/>
    <lineage>
        <taxon>Eukaryota</taxon>
        <taxon>Fungi</taxon>
        <taxon>Dikarya</taxon>
        <taxon>Basidiomycota</taxon>
        <taxon>Agaricomycotina</taxon>
        <taxon>Agaricomycetes</taxon>
        <taxon>Agaricomycetidae</taxon>
        <taxon>Agaricales</taxon>
        <taxon>Marasmiineae</taxon>
        <taxon>Omphalotaceae</taxon>
        <taxon>Marasmiellus</taxon>
    </lineage>
</organism>
<comment type="similarity">
    <text evidence="2">Belongs to the GMC oxidoreductase family.</text>
</comment>
<comment type="cofactor">
    <cofactor evidence="1">
        <name>FAD</name>
        <dbReference type="ChEBI" id="CHEBI:57692"/>
    </cofactor>
</comment>
<protein>
    <recommendedName>
        <fullName evidence="10">Aryl-alcohol oxidase</fullName>
    </recommendedName>
</protein>
<dbReference type="Gene3D" id="3.50.50.60">
    <property type="entry name" value="FAD/NAD(P)-binding domain"/>
    <property type="match status" value="1"/>
</dbReference>
<evidence type="ECO:0000256" key="4">
    <source>
        <dbReference type="ARBA" id="ARBA00022827"/>
    </source>
</evidence>
<feature type="signal peptide" evidence="5">
    <location>
        <begin position="1"/>
        <end position="17"/>
    </location>
</feature>
<proteinExistence type="inferred from homology"/>
<reference evidence="8 9" key="1">
    <citation type="submission" date="2024-01" db="EMBL/GenBank/DDBJ databases">
        <title>A draft genome for the cacao thread blight pathogen Marasmiellus scandens.</title>
        <authorList>
            <person name="Baruah I.K."/>
            <person name="Leung J."/>
            <person name="Bukari Y."/>
            <person name="Amoako-Attah I."/>
            <person name="Meinhardt L.W."/>
            <person name="Bailey B.A."/>
            <person name="Cohen S.P."/>
        </authorList>
    </citation>
    <scope>NUCLEOTIDE SEQUENCE [LARGE SCALE GENOMIC DNA]</scope>
    <source>
        <strain evidence="8 9">GH-19</strain>
    </source>
</reference>
<evidence type="ECO:0000313" key="9">
    <source>
        <dbReference type="Proteomes" id="UP001498398"/>
    </source>
</evidence>
<evidence type="ECO:0008006" key="10">
    <source>
        <dbReference type="Google" id="ProtNLM"/>
    </source>
</evidence>
<name>A0ABR1JTQ0_9AGAR</name>
<keyword evidence="5" id="KW-0732">Signal</keyword>
<feature type="chain" id="PRO_5046228203" description="Aryl-alcohol oxidase" evidence="5">
    <location>
        <begin position="18"/>
        <end position="601"/>
    </location>
</feature>
<feature type="domain" description="Glucose-methanol-choline oxidoreductase N-terminal" evidence="6">
    <location>
        <begin position="31"/>
        <end position="350"/>
    </location>
</feature>
<keyword evidence="9" id="KW-1185">Reference proteome</keyword>
<dbReference type="InterPro" id="IPR036188">
    <property type="entry name" value="FAD/NAD-bd_sf"/>
</dbReference>
<dbReference type="InterPro" id="IPR012132">
    <property type="entry name" value="GMC_OxRdtase"/>
</dbReference>
<dbReference type="Pfam" id="PF05199">
    <property type="entry name" value="GMC_oxred_C"/>
    <property type="match status" value="1"/>
</dbReference>
<keyword evidence="4" id="KW-0274">FAD</keyword>
<dbReference type="Proteomes" id="UP001498398">
    <property type="component" value="Unassembled WGS sequence"/>
</dbReference>
<dbReference type="InterPro" id="IPR007867">
    <property type="entry name" value="GMC_OxRtase_C"/>
</dbReference>
<sequence>MRLIASLILLTTPFARAALFTNPNDVPVKRYDFIIVGAGTAGNVIANRLSEDSSKKILLIEAGIDDSGILNIEVPFFAGRNGQTAVDWNYTTVPQTGLFNRSVTVPRGFVLGGSSSINYMVYNRGSLDLWNRYAAITGDSGWSWNAMKPYWKRTSTLVPPTSNPFLPPPPANNPTLSNGNGPVLVTRANYPEEIHPRIINASKILEADATQDGRFRYTDDVNTGNSLGFGYIQEANGHGQRCSSAVAYLRPAMSRSNLDVLINTRVTKLLKKKVSFSPEPSFNGVEVAQSIDGPRYTFRATDEIVLSAGVIGTPQILLLSGIGPRNELVSKGIHVYAHSPDVGKKCYNHPLLSLRFTVNSNNTFDDANRDPALQQALLSQWQANRTGLFSDGPSNMLGFMRLPDSFFNGTSDPSSGPRSANMEMVFFNGYSGVPPPQGHYFTLTPVILSPKSFGSVTLASAEGDTFTNPLIDFGLLSNNFDVSAMLQAIRDAETFISTSPWTGYIIGPYGDFANATTDEQRIEFMRRNAAHIQHPVGTARMGRDDQAVTDSRLKVRGVKGIRIVDSSVFPKIPECQPMAVLYALAERAADIIKEDHGMSGL</sequence>
<evidence type="ECO:0000256" key="1">
    <source>
        <dbReference type="ARBA" id="ARBA00001974"/>
    </source>
</evidence>
<dbReference type="EMBL" id="JBANRG010000005">
    <property type="protein sequence ID" value="KAK7466219.1"/>
    <property type="molecule type" value="Genomic_DNA"/>
</dbReference>
<evidence type="ECO:0000259" key="7">
    <source>
        <dbReference type="Pfam" id="PF05199"/>
    </source>
</evidence>
<evidence type="ECO:0000256" key="3">
    <source>
        <dbReference type="ARBA" id="ARBA00022630"/>
    </source>
</evidence>
<evidence type="ECO:0000313" key="8">
    <source>
        <dbReference type="EMBL" id="KAK7466219.1"/>
    </source>
</evidence>
<gene>
    <name evidence="8" type="ORF">VKT23_004941</name>
</gene>
<dbReference type="SUPFAM" id="SSF51905">
    <property type="entry name" value="FAD/NAD(P)-binding domain"/>
    <property type="match status" value="1"/>
</dbReference>
<dbReference type="SUPFAM" id="SSF54373">
    <property type="entry name" value="FAD-linked reductases, C-terminal domain"/>
    <property type="match status" value="1"/>
</dbReference>
<feature type="domain" description="Glucose-methanol-choline oxidoreductase C-terminal" evidence="7">
    <location>
        <begin position="450"/>
        <end position="585"/>
    </location>
</feature>
<keyword evidence="3" id="KW-0285">Flavoprotein</keyword>
<dbReference type="PIRSF" id="PIRSF000137">
    <property type="entry name" value="Alcohol_oxidase"/>
    <property type="match status" value="1"/>
</dbReference>
<evidence type="ECO:0000259" key="6">
    <source>
        <dbReference type="Pfam" id="PF00732"/>
    </source>
</evidence>
<evidence type="ECO:0000256" key="5">
    <source>
        <dbReference type="SAM" id="SignalP"/>
    </source>
</evidence>